<organism evidence="1 2">
    <name type="scientific">Paenibacillus eucommiae</name>
    <dbReference type="NCBI Taxonomy" id="1355755"/>
    <lineage>
        <taxon>Bacteria</taxon>
        <taxon>Bacillati</taxon>
        <taxon>Bacillota</taxon>
        <taxon>Bacilli</taxon>
        <taxon>Bacillales</taxon>
        <taxon>Paenibacillaceae</taxon>
        <taxon>Paenibacillus</taxon>
    </lineage>
</organism>
<evidence type="ECO:0000313" key="2">
    <source>
        <dbReference type="Proteomes" id="UP001519287"/>
    </source>
</evidence>
<dbReference type="RefSeq" id="WP_209976484.1">
    <property type="nucleotide sequence ID" value="NZ_JAGGLB010000027.1"/>
</dbReference>
<name>A0ABS4J696_9BACL</name>
<sequence length="111" mass="12903">MKTENELILERLKEEFERNGYNPGLQMLDDNVWVMTVAVIPFEEKLKVAEFLPYSLDDVTLRESYLSQGKPTHIVRVVFRTNGSYSLCEYVDGTDLYFSVDQKKQEANCLV</sequence>
<reference evidence="1 2" key="1">
    <citation type="submission" date="2021-03" db="EMBL/GenBank/DDBJ databases">
        <title>Genomic Encyclopedia of Type Strains, Phase IV (KMG-IV): sequencing the most valuable type-strain genomes for metagenomic binning, comparative biology and taxonomic classification.</title>
        <authorList>
            <person name="Goeker M."/>
        </authorList>
    </citation>
    <scope>NUCLEOTIDE SEQUENCE [LARGE SCALE GENOMIC DNA]</scope>
    <source>
        <strain evidence="1 2">DSM 26048</strain>
    </source>
</reference>
<keyword evidence="2" id="KW-1185">Reference proteome</keyword>
<dbReference type="EMBL" id="JAGGLB010000027">
    <property type="protein sequence ID" value="MBP1994646.1"/>
    <property type="molecule type" value="Genomic_DNA"/>
</dbReference>
<gene>
    <name evidence="1" type="ORF">J2Z66_006285</name>
</gene>
<dbReference type="Proteomes" id="UP001519287">
    <property type="component" value="Unassembled WGS sequence"/>
</dbReference>
<accession>A0ABS4J696</accession>
<evidence type="ECO:0000313" key="1">
    <source>
        <dbReference type="EMBL" id="MBP1994646.1"/>
    </source>
</evidence>
<comment type="caution">
    <text evidence="1">The sequence shown here is derived from an EMBL/GenBank/DDBJ whole genome shotgun (WGS) entry which is preliminary data.</text>
</comment>
<proteinExistence type="predicted"/>
<protein>
    <submittedName>
        <fullName evidence="1">Uncharacterized protein</fullName>
    </submittedName>
</protein>